<feature type="region of interest" description="Disordered" evidence="1">
    <location>
        <begin position="26"/>
        <end position="63"/>
    </location>
</feature>
<organism evidence="2 3">
    <name type="scientific">Natronorubrum halalkaliphilum</name>
    <dbReference type="NCBI Taxonomy" id="2691917"/>
    <lineage>
        <taxon>Archaea</taxon>
        <taxon>Methanobacteriati</taxon>
        <taxon>Methanobacteriota</taxon>
        <taxon>Stenosarchaea group</taxon>
        <taxon>Halobacteria</taxon>
        <taxon>Halobacteriales</taxon>
        <taxon>Natrialbaceae</taxon>
        <taxon>Natronorubrum</taxon>
    </lineage>
</organism>
<gene>
    <name evidence="2" type="ORF">GS429_19595</name>
</gene>
<dbReference type="SUPFAM" id="SSF49503">
    <property type="entry name" value="Cupredoxins"/>
    <property type="match status" value="1"/>
</dbReference>
<evidence type="ECO:0000256" key="1">
    <source>
        <dbReference type="SAM" id="MobiDB-lite"/>
    </source>
</evidence>
<keyword evidence="3" id="KW-1185">Reference proteome</keyword>
<dbReference type="InterPro" id="IPR008972">
    <property type="entry name" value="Cupredoxin"/>
</dbReference>
<feature type="compositionally biased region" description="Acidic residues" evidence="1">
    <location>
        <begin position="44"/>
        <end position="63"/>
    </location>
</feature>
<reference evidence="2 3" key="1">
    <citation type="submission" date="2020-01" db="EMBL/GenBank/DDBJ databases">
        <title>Natronorubrum sp. JWXQ-INN 674 isolated from Inner Mongolia Autonomous Region of China.</title>
        <authorList>
            <person name="Xue Q."/>
        </authorList>
    </citation>
    <scope>NUCLEOTIDE SEQUENCE [LARGE SCALE GENOMIC DNA]</scope>
    <source>
        <strain evidence="2 3">JWXQ-INN-674</strain>
    </source>
</reference>
<protein>
    <submittedName>
        <fullName evidence="2">Uncharacterized protein</fullName>
    </submittedName>
</protein>
<dbReference type="AlphaFoldDB" id="A0A6B0VRR7"/>
<comment type="caution">
    <text evidence="2">The sequence shown here is derived from an EMBL/GenBank/DDBJ whole genome shotgun (WGS) entry which is preliminary data.</text>
</comment>
<dbReference type="Gene3D" id="2.60.40.420">
    <property type="entry name" value="Cupredoxins - blue copper proteins"/>
    <property type="match status" value="1"/>
</dbReference>
<dbReference type="RefSeq" id="WP_160067356.1">
    <property type="nucleotide sequence ID" value="NZ_WUYX01000070.1"/>
</dbReference>
<dbReference type="PROSITE" id="PS51257">
    <property type="entry name" value="PROKAR_LIPOPROTEIN"/>
    <property type="match status" value="1"/>
</dbReference>
<evidence type="ECO:0000313" key="2">
    <source>
        <dbReference type="EMBL" id="MXV64228.1"/>
    </source>
</evidence>
<proteinExistence type="predicted"/>
<accession>A0A6B0VRR7</accession>
<dbReference type="Proteomes" id="UP000434101">
    <property type="component" value="Unassembled WGS sequence"/>
</dbReference>
<dbReference type="EMBL" id="WUYX01000070">
    <property type="protein sequence ID" value="MXV64228.1"/>
    <property type="molecule type" value="Genomic_DNA"/>
</dbReference>
<evidence type="ECO:0000313" key="3">
    <source>
        <dbReference type="Proteomes" id="UP000434101"/>
    </source>
</evidence>
<dbReference type="PROSITE" id="PS51318">
    <property type="entry name" value="TAT"/>
    <property type="match status" value="1"/>
</dbReference>
<dbReference type="OrthoDB" id="6744at2157"/>
<name>A0A6B0VRR7_9EURY</name>
<sequence length="169" mass="18956">MKRPNPRSRRTFLRIGGVAAAAGILAGCTEGGGDPGETDRDDERESEEDEQADPPEDDWDEEWDDVETIEFDASEDGWVGRRPSVIEDIENPDIALYEGSEYEFLWTNRDGSNHNFAIWDEDGPAEATSFVEEEGETTSLTVEATEEMEIYLCEAHEDDMVGSIEVRSE</sequence>
<dbReference type="InterPro" id="IPR006311">
    <property type="entry name" value="TAT_signal"/>
</dbReference>